<dbReference type="InterPro" id="IPR050156">
    <property type="entry name" value="TC-AMP_synthase_SUA5"/>
</dbReference>
<organism evidence="17 18">
    <name type="scientific">Agrilus planipennis</name>
    <name type="common">Emerald ash borer</name>
    <name type="synonym">Agrilus marcopoli</name>
    <dbReference type="NCBI Taxonomy" id="224129"/>
    <lineage>
        <taxon>Eukaryota</taxon>
        <taxon>Metazoa</taxon>
        <taxon>Ecdysozoa</taxon>
        <taxon>Arthropoda</taxon>
        <taxon>Hexapoda</taxon>
        <taxon>Insecta</taxon>
        <taxon>Pterygota</taxon>
        <taxon>Neoptera</taxon>
        <taxon>Endopterygota</taxon>
        <taxon>Coleoptera</taxon>
        <taxon>Polyphaga</taxon>
        <taxon>Elateriformia</taxon>
        <taxon>Buprestoidea</taxon>
        <taxon>Buprestidae</taxon>
        <taxon>Agrilinae</taxon>
        <taxon>Agrilus</taxon>
    </lineage>
</organism>
<proteinExistence type="inferred from homology"/>
<dbReference type="GO" id="GO:0003725">
    <property type="term" value="F:double-stranded RNA binding"/>
    <property type="evidence" value="ECO:0007669"/>
    <property type="project" value="InterPro"/>
</dbReference>
<evidence type="ECO:0000256" key="12">
    <source>
        <dbReference type="ARBA" id="ARBA00023136"/>
    </source>
</evidence>
<evidence type="ECO:0000256" key="6">
    <source>
        <dbReference type="ARBA" id="ARBA00015492"/>
    </source>
</evidence>
<dbReference type="FunCoup" id="A0A1W4XEZ8">
    <property type="interactions" value="357"/>
</dbReference>
<dbReference type="AlphaFoldDB" id="A0A1W4XEZ8"/>
<keyword evidence="11" id="KW-0496">Mitochondrion</keyword>
<dbReference type="InterPro" id="IPR006070">
    <property type="entry name" value="Sua5-like_dom"/>
</dbReference>
<keyword evidence="17" id="KW-1185">Reference proteome</keyword>
<keyword evidence="8" id="KW-0963">Cytoplasm</keyword>
<dbReference type="KEGG" id="apln:108743621"/>
<dbReference type="CTD" id="3772640"/>
<evidence type="ECO:0000256" key="11">
    <source>
        <dbReference type="ARBA" id="ARBA00023128"/>
    </source>
</evidence>
<dbReference type="GO" id="GO:0061710">
    <property type="term" value="F:L-threonylcarbamoyladenylate synthase"/>
    <property type="evidence" value="ECO:0007669"/>
    <property type="project" value="UniProtKB-EC"/>
</dbReference>
<dbReference type="NCBIfam" id="TIGR00057">
    <property type="entry name" value="L-threonylcarbamoyladenylate synthase"/>
    <property type="match status" value="1"/>
</dbReference>
<dbReference type="GO" id="GO:0000049">
    <property type="term" value="F:tRNA binding"/>
    <property type="evidence" value="ECO:0007669"/>
    <property type="project" value="TreeGrafter"/>
</dbReference>
<name>A0A1W4XEZ8_AGRPL</name>
<comment type="catalytic activity">
    <reaction evidence="13">
        <text>L-threonine + hydrogencarbonate + ATP = L-threonylcarbamoyladenylate + diphosphate + H2O</text>
        <dbReference type="Rhea" id="RHEA:36407"/>
        <dbReference type="ChEBI" id="CHEBI:15377"/>
        <dbReference type="ChEBI" id="CHEBI:17544"/>
        <dbReference type="ChEBI" id="CHEBI:30616"/>
        <dbReference type="ChEBI" id="CHEBI:33019"/>
        <dbReference type="ChEBI" id="CHEBI:57926"/>
        <dbReference type="ChEBI" id="CHEBI:73682"/>
        <dbReference type="EC" id="2.7.7.87"/>
    </reaction>
</comment>
<evidence type="ECO:0000256" key="4">
    <source>
        <dbReference type="ARBA" id="ARBA00007663"/>
    </source>
</evidence>
<dbReference type="EC" id="2.7.7.87" evidence="5"/>
<evidence type="ECO:0000256" key="15">
    <source>
        <dbReference type="ARBA" id="ARBA00063146"/>
    </source>
</evidence>
<accession>A0A1W4XEZ8</accession>
<evidence type="ECO:0000256" key="8">
    <source>
        <dbReference type="ARBA" id="ARBA00022490"/>
    </source>
</evidence>
<dbReference type="PANTHER" id="PTHR17490:SF10">
    <property type="entry name" value="THREONYLCARBAMOYL-AMP SYNTHASE"/>
    <property type="match status" value="1"/>
</dbReference>
<gene>
    <name evidence="18" type="primary">LOC108743621</name>
</gene>
<reference evidence="18" key="1">
    <citation type="submission" date="2025-08" db="UniProtKB">
        <authorList>
            <consortium name="RefSeq"/>
        </authorList>
    </citation>
    <scope>IDENTIFICATION</scope>
    <source>
        <tissue evidence="18">Entire body</tissue>
    </source>
</reference>
<evidence type="ECO:0000313" key="17">
    <source>
        <dbReference type="Proteomes" id="UP000192223"/>
    </source>
</evidence>
<dbReference type="SUPFAM" id="SSF55821">
    <property type="entry name" value="YrdC/RibB"/>
    <property type="match status" value="1"/>
</dbReference>
<dbReference type="PROSITE" id="PS51163">
    <property type="entry name" value="YRDC"/>
    <property type="match status" value="1"/>
</dbReference>
<evidence type="ECO:0000313" key="18">
    <source>
        <dbReference type="RefSeq" id="XP_018334711.1"/>
    </source>
</evidence>
<dbReference type="FunFam" id="3.90.870.10:FF:000007">
    <property type="entry name" value="YrdC N6-threonylcarbamoyltransferase domain containing"/>
    <property type="match status" value="1"/>
</dbReference>
<evidence type="ECO:0000256" key="7">
    <source>
        <dbReference type="ARBA" id="ARBA00022475"/>
    </source>
</evidence>
<comment type="function">
    <text evidence="14">Cytoplasmic and mitochondrial threonylcarbamoyl-AMP synthase required for the formation of a threonylcarbamoyl group on adenosine at position 37 (t(6)A37) in tRNAs that read codons beginning with adenine. Catalyzes the conversion of L-threonine, HCO(3)(-)/CO(2) and ATP to give threonylcarbamoyl-AMP (TC-AMP) as the acyladenylate intermediate, with the release of diphosphate. Participates in t(6)A37 formation in cytoplasmic and mitochondrial tRNAs. May regulate the activity of some transporters.</text>
</comment>
<keyword evidence="7" id="KW-1003">Cell membrane</keyword>
<evidence type="ECO:0000256" key="14">
    <source>
        <dbReference type="ARBA" id="ARBA00058524"/>
    </source>
</evidence>
<dbReference type="GO" id="GO:0005739">
    <property type="term" value="C:mitochondrion"/>
    <property type="evidence" value="ECO:0007669"/>
    <property type="project" value="UniProtKB-SubCell"/>
</dbReference>
<evidence type="ECO:0000256" key="2">
    <source>
        <dbReference type="ARBA" id="ARBA00004202"/>
    </source>
</evidence>
<evidence type="ECO:0000259" key="16">
    <source>
        <dbReference type="PROSITE" id="PS51163"/>
    </source>
</evidence>
<dbReference type="Gene3D" id="3.90.870.10">
    <property type="entry name" value="DHBP synthase"/>
    <property type="match status" value="1"/>
</dbReference>
<feature type="domain" description="YrdC-like" evidence="16">
    <location>
        <begin position="48"/>
        <end position="239"/>
    </location>
</feature>
<dbReference type="OrthoDB" id="3648309at2759"/>
<evidence type="ECO:0000256" key="5">
    <source>
        <dbReference type="ARBA" id="ARBA00012584"/>
    </source>
</evidence>
<keyword evidence="10" id="KW-0809">Transit peptide</keyword>
<dbReference type="GO" id="GO:0005886">
    <property type="term" value="C:plasma membrane"/>
    <property type="evidence" value="ECO:0007669"/>
    <property type="project" value="UniProtKB-SubCell"/>
</dbReference>
<comment type="subcellular location">
    <subcellularLocation>
        <location evidence="2">Cell membrane</location>
        <topology evidence="2">Peripheral membrane protein</topology>
    </subcellularLocation>
    <subcellularLocation>
        <location evidence="3">Cytoplasm</location>
    </subcellularLocation>
    <subcellularLocation>
        <location evidence="1">Mitochondrion</location>
    </subcellularLocation>
</comment>
<dbReference type="RefSeq" id="XP_018334711.1">
    <property type="nucleotide sequence ID" value="XM_018479209.2"/>
</dbReference>
<evidence type="ECO:0000256" key="13">
    <source>
        <dbReference type="ARBA" id="ARBA00048366"/>
    </source>
</evidence>
<dbReference type="PANTHER" id="PTHR17490">
    <property type="entry name" value="SUA5"/>
    <property type="match status" value="1"/>
</dbReference>
<keyword evidence="12" id="KW-0472">Membrane</keyword>
<dbReference type="InParanoid" id="A0A1W4XEZ8"/>
<dbReference type="GO" id="GO:0006450">
    <property type="term" value="P:regulation of translational fidelity"/>
    <property type="evidence" value="ECO:0007669"/>
    <property type="project" value="TreeGrafter"/>
</dbReference>
<dbReference type="InterPro" id="IPR017945">
    <property type="entry name" value="DHBP_synth_RibB-like_a/b_dom"/>
</dbReference>
<comment type="similarity">
    <text evidence="4">Belongs to the SUA5 family.</text>
</comment>
<dbReference type="Proteomes" id="UP000192223">
    <property type="component" value="Unplaced"/>
</dbReference>
<dbReference type="GeneID" id="108743621"/>
<comment type="subunit">
    <text evidence="15">Interacts with RSC1A1.</text>
</comment>
<sequence>MFLKQYSLPQLLKTSVNVISIKSYSIHSTVEVNHLKEKMPLKLYVNDPGAVNTAASLLKSGQVIAVPTDTVYGFACSATDSFAIKEIYKLKERNKLQPLAVCLSKITDIKNWAYVQHLSEDLLKLLLPGPVTLLLKLNNNTKLDSSLHMDGKIGVRIPNNAFIRSVVEMTGNPIALTSANISGHPSPVKVTEFKELWGSIACVFDGGTLNNDTNCKDSSSTIVDLSEAGSYKIVRTGIAEDSICSTLNTFNLKMR</sequence>
<evidence type="ECO:0000256" key="9">
    <source>
        <dbReference type="ARBA" id="ARBA00022679"/>
    </source>
</evidence>
<keyword evidence="9" id="KW-0808">Transferase</keyword>
<evidence type="ECO:0000256" key="1">
    <source>
        <dbReference type="ARBA" id="ARBA00004173"/>
    </source>
</evidence>
<dbReference type="STRING" id="224129.A0A1W4XEZ8"/>
<protein>
    <recommendedName>
        <fullName evidence="6">Threonylcarbamoyl-AMP synthase</fullName>
        <ecNumber evidence="5">2.7.7.87</ecNumber>
    </recommendedName>
</protein>
<dbReference type="Pfam" id="PF01300">
    <property type="entry name" value="Sua5_yciO_yrdC"/>
    <property type="match status" value="1"/>
</dbReference>
<evidence type="ECO:0000256" key="3">
    <source>
        <dbReference type="ARBA" id="ARBA00004496"/>
    </source>
</evidence>
<evidence type="ECO:0000256" key="10">
    <source>
        <dbReference type="ARBA" id="ARBA00022946"/>
    </source>
</evidence>